<organism evidence="3 4">
    <name type="scientific">Paenibacillus spiritus</name>
    <dbReference type="NCBI Taxonomy" id="2496557"/>
    <lineage>
        <taxon>Bacteria</taxon>
        <taxon>Bacillati</taxon>
        <taxon>Bacillota</taxon>
        <taxon>Bacilli</taxon>
        <taxon>Bacillales</taxon>
        <taxon>Paenibacillaceae</taxon>
        <taxon>Paenibacillus</taxon>
    </lineage>
</organism>
<keyword evidence="4" id="KW-1185">Reference proteome</keyword>
<dbReference type="AlphaFoldDB" id="A0A5J5GAM8"/>
<dbReference type="Proteomes" id="UP000367750">
    <property type="component" value="Unassembled WGS sequence"/>
</dbReference>
<name>A0A5J5GAM8_9BACL</name>
<dbReference type="GO" id="GO:0016740">
    <property type="term" value="F:transferase activity"/>
    <property type="evidence" value="ECO:0007669"/>
    <property type="project" value="UniProtKB-KW"/>
</dbReference>
<evidence type="ECO:0000256" key="1">
    <source>
        <dbReference type="SAM" id="MobiDB-lite"/>
    </source>
</evidence>
<gene>
    <name evidence="3" type="ORF">F4V43_12330</name>
</gene>
<protein>
    <submittedName>
        <fullName evidence="3">Glycosyltransferase</fullName>
    </submittedName>
</protein>
<dbReference type="Gene3D" id="3.90.550.10">
    <property type="entry name" value="Spore Coat Polysaccharide Biosynthesis Protein SpsA, Chain A"/>
    <property type="match status" value="1"/>
</dbReference>
<dbReference type="EMBL" id="VYKK01000015">
    <property type="protein sequence ID" value="KAA9004175.1"/>
    <property type="molecule type" value="Genomic_DNA"/>
</dbReference>
<dbReference type="InterPro" id="IPR029044">
    <property type="entry name" value="Nucleotide-diphossugar_trans"/>
</dbReference>
<dbReference type="SUPFAM" id="SSF53448">
    <property type="entry name" value="Nucleotide-diphospho-sugar transferases"/>
    <property type="match status" value="1"/>
</dbReference>
<proteinExistence type="predicted"/>
<feature type="region of interest" description="Disordered" evidence="1">
    <location>
        <begin position="1"/>
        <end position="30"/>
    </location>
</feature>
<keyword evidence="3" id="KW-0808">Transferase</keyword>
<evidence type="ECO:0000313" key="4">
    <source>
        <dbReference type="Proteomes" id="UP000367750"/>
    </source>
</evidence>
<dbReference type="PANTHER" id="PTHR43685">
    <property type="entry name" value="GLYCOSYLTRANSFERASE"/>
    <property type="match status" value="1"/>
</dbReference>
<sequence>MESHTSSSPGGTAHALYHGNHHEYPGHRHRRFADRRQCPQRVECQRHHYSRSLRGADFVSCLDAALCIGLCRSPVQCRYPGICDCRKCRLRSAVQPVQPLGRCGRIRLRAGRIRQSGHRTACSSAGTDRNSVLVAPGLTPSFVPFQRITAIAGLLREFNRTPGRHSHIHIIPSGNFVRRSDTMTDVGVVMPVYTQRPDYVCLALQSLLVQTCREFRLVVVLDGDPLMEPLVRTAIGDDARVTVLAHPENRGVAAALNTGFDVLSEDPEILYWTWVSSDNWYHPRFLEILRRTLAEGPEELGLVYSSFQSIDEAGNPLHDEPSLALLRQYQSRPADKLLDSSLVGVSFMYKARYARQVGPYGMEPVEDYDYWLRLSELCRMRYIPAELMHYRVNSPHSISSALNTAYQHRRWRHAFHLARHQARHRRGIPAELTVLFPARDGGEREVEWLESLYEQTFSNYECRILDVSLGGTASTPLTAVSHPSTLSASYAGCSSEAAGKLELNKVWTRFVLVAGSAPFASSSDLQILIDHLDAADSSLLSCYYTDERLVGYRHRSSGTPLFDLRWNELFRTQELKEALG</sequence>
<evidence type="ECO:0000259" key="2">
    <source>
        <dbReference type="Pfam" id="PF00535"/>
    </source>
</evidence>
<dbReference type="Pfam" id="PF00535">
    <property type="entry name" value="Glycos_transf_2"/>
    <property type="match status" value="1"/>
</dbReference>
<dbReference type="OrthoDB" id="9785185at2"/>
<accession>A0A5J5GAM8</accession>
<dbReference type="PANTHER" id="PTHR43685:SF2">
    <property type="entry name" value="GLYCOSYLTRANSFERASE 2-LIKE DOMAIN-CONTAINING PROTEIN"/>
    <property type="match status" value="1"/>
</dbReference>
<dbReference type="InterPro" id="IPR050834">
    <property type="entry name" value="Glycosyltransf_2"/>
</dbReference>
<comment type="caution">
    <text evidence="3">The sequence shown here is derived from an EMBL/GenBank/DDBJ whole genome shotgun (WGS) entry which is preliminary data.</text>
</comment>
<evidence type="ECO:0000313" key="3">
    <source>
        <dbReference type="EMBL" id="KAA9004175.1"/>
    </source>
</evidence>
<feature type="domain" description="Glycosyltransferase 2-like" evidence="2">
    <location>
        <begin position="188"/>
        <end position="352"/>
    </location>
</feature>
<feature type="compositionally biased region" description="Polar residues" evidence="1">
    <location>
        <begin position="1"/>
        <end position="10"/>
    </location>
</feature>
<reference evidence="3 4" key="1">
    <citation type="submission" date="2019-09" db="EMBL/GenBank/DDBJ databases">
        <title>Bacillus ochoae sp. nov., Paenibacillus whitsoniae sp. nov., Paenibacillus spiritus sp. nov. Isolated from the Mars Exploration Rover during spacecraft assembly.</title>
        <authorList>
            <person name="Seuylemezian A."/>
            <person name="Vaishampayan P."/>
        </authorList>
    </citation>
    <scope>NUCLEOTIDE SEQUENCE [LARGE SCALE GENOMIC DNA]</scope>
    <source>
        <strain evidence="3 4">MER_111</strain>
    </source>
</reference>
<dbReference type="InterPro" id="IPR001173">
    <property type="entry name" value="Glyco_trans_2-like"/>
</dbReference>